<evidence type="ECO:0000256" key="1">
    <source>
        <dbReference type="SAM" id="SignalP"/>
    </source>
</evidence>
<keyword evidence="3" id="KW-1185">Reference proteome</keyword>
<accession>A0ABN1L6Y8</accession>
<gene>
    <name evidence="2" type="ORF">GCM10009111_18390</name>
</gene>
<name>A0ABN1L6Y8_9GAMM</name>
<feature type="signal peptide" evidence="1">
    <location>
        <begin position="1"/>
        <end position="19"/>
    </location>
</feature>
<proteinExistence type="predicted"/>
<sequence length="176" mass="18997">MKKIGLLLLCSLMNLTANATLMTGEVAEDAFVTVGGYDLAWASPCSDGLLESSCSNIDLTEQSGYGWKVITSSLFSSLGINASTFIVDYSSSNTKFYNGKNYAKAAGWFSNDYSHIDVNDGIAGLWSFADIADSQYWAETIVYRDSSSVNIPEPTPFTLLALGLVTLGISRRKLKA</sequence>
<dbReference type="RefSeq" id="WP_343817195.1">
    <property type="nucleotide sequence ID" value="NZ_BAAAFA010000006.1"/>
</dbReference>
<comment type="caution">
    <text evidence="2">The sequence shown here is derived from an EMBL/GenBank/DDBJ whole genome shotgun (WGS) entry which is preliminary data.</text>
</comment>
<dbReference type="EMBL" id="BAAAFA010000006">
    <property type="protein sequence ID" value="GAA0817342.1"/>
    <property type="molecule type" value="Genomic_DNA"/>
</dbReference>
<keyword evidence="1" id="KW-0732">Signal</keyword>
<reference evidence="2 3" key="1">
    <citation type="journal article" date="2019" name="Int. J. Syst. Evol. Microbiol.">
        <title>The Global Catalogue of Microorganisms (GCM) 10K type strain sequencing project: providing services to taxonomists for standard genome sequencing and annotation.</title>
        <authorList>
            <consortium name="The Broad Institute Genomics Platform"/>
            <consortium name="The Broad Institute Genome Sequencing Center for Infectious Disease"/>
            <person name="Wu L."/>
            <person name="Ma J."/>
        </authorList>
    </citation>
    <scope>NUCLEOTIDE SEQUENCE [LARGE SCALE GENOMIC DNA]</scope>
    <source>
        <strain evidence="2 3">JCM 15608</strain>
    </source>
</reference>
<dbReference type="Proteomes" id="UP001500021">
    <property type="component" value="Unassembled WGS sequence"/>
</dbReference>
<evidence type="ECO:0000313" key="2">
    <source>
        <dbReference type="EMBL" id="GAA0817342.1"/>
    </source>
</evidence>
<evidence type="ECO:0000313" key="3">
    <source>
        <dbReference type="Proteomes" id="UP001500021"/>
    </source>
</evidence>
<protein>
    <recommendedName>
        <fullName evidence="4">PEP-CTERM protein-sorting domain-containing protein</fullName>
    </recommendedName>
</protein>
<organism evidence="2 3">
    <name type="scientific">Colwellia asteriadis</name>
    <dbReference type="NCBI Taxonomy" id="517723"/>
    <lineage>
        <taxon>Bacteria</taxon>
        <taxon>Pseudomonadati</taxon>
        <taxon>Pseudomonadota</taxon>
        <taxon>Gammaproteobacteria</taxon>
        <taxon>Alteromonadales</taxon>
        <taxon>Colwelliaceae</taxon>
        <taxon>Colwellia</taxon>
    </lineage>
</organism>
<feature type="chain" id="PRO_5045900886" description="PEP-CTERM protein-sorting domain-containing protein" evidence="1">
    <location>
        <begin position="20"/>
        <end position="176"/>
    </location>
</feature>
<evidence type="ECO:0008006" key="4">
    <source>
        <dbReference type="Google" id="ProtNLM"/>
    </source>
</evidence>